<dbReference type="Proteomes" id="UP000095286">
    <property type="component" value="Unplaced"/>
</dbReference>
<proteinExistence type="predicted"/>
<evidence type="ECO:0000313" key="1">
    <source>
        <dbReference type="Proteomes" id="UP000095286"/>
    </source>
</evidence>
<sequence>MANSDSSVGLKTISFDSKLDKVICSPAHGVLPLKIVVERIRNDKLSIFGIESNLKTVIRHSSGMSEQECEVLLMKPRGKSNKDSARKMMVDRKFIRKNVVSLSHNHSIEEISTSNVYRSSLDTAEFNKSTQSSGLKNVESVKKGSGSRKSYLVRGKSVDSRGRSVGSDYTFVNENFLRTRLPYSIVNLGHFSDQKIYEDADCNISLVKLAEGLTLFNTIINPILYGYKSYISNQIKYYF</sequence>
<dbReference type="WBParaSite" id="RSKR_0001079150.1">
    <property type="protein sequence ID" value="RSKR_0001079150.1"/>
    <property type="gene ID" value="RSKR_0001079150"/>
</dbReference>
<accession>A0AC35UF77</accession>
<evidence type="ECO:0000313" key="2">
    <source>
        <dbReference type="WBParaSite" id="RSKR_0001079150.1"/>
    </source>
</evidence>
<reference evidence="2" key="1">
    <citation type="submission" date="2016-11" db="UniProtKB">
        <authorList>
            <consortium name="WormBaseParasite"/>
        </authorList>
    </citation>
    <scope>IDENTIFICATION</scope>
    <source>
        <strain evidence="2">KR3021</strain>
    </source>
</reference>
<protein>
    <submittedName>
        <fullName evidence="2">DNA (cytosine-5-)-methyltransferase</fullName>
    </submittedName>
</protein>
<organism evidence="1 2">
    <name type="scientific">Rhabditophanes sp. KR3021</name>
    <dbReference type="NCBI Taxonomy" id="114890"/>
    <lineage>
        <taxon>Eukaryota</taxon>
        <taxon>Metazoa</taxon>
        <taxon>Ecdysozoa</taxon>
        <taxon>Nematoda</taxon>
        <taxon>Chromadorea</taxon>
        <taxon>Rhabditida</taxon>
        <taxon>Tylenchina</taxon>
        <taxon>Panagrolaimomorpha</taxon>
        <taxon>Strongyloidoidea</taxon>
        <taxon>Alloionematidae</taxon>
        <taxon>Rhabditophanes</taxon>
    </lineage>
</organism>
<name>A0AC35UF77_9BILA</name>